<proteinExistence type="predicted"/>
<dbReference type="Pfam" id="PF24827">
    <property type="entry name" value="AstE_AspA_cat"/>
    <property type="match status" value="1"/>
</dbReference>
<protein>
    <recommendedName>
        <fullName evidence="5">Succinylglutamate desuccinylase/Aspartoacylase catalytic domain-containing protein</fullName>
    </recommendedName>
</protein>
<evidence type="ECO:0000256" key="3">
    <source>
        <dbReference type="ARBA" id="ARBA00022801"/>
    </source>
</evidence>
<evidence type="ECO:0000256" key="1">
    <source>
        <dbReference type="ARBA" id="ARBA00001947"/>
    </source>
</evidence>
<accession>A0A1Y6BTG1</accession>
<evidence type="ECO:0000313" key="6">
    <source>
        <dbReference type="EMBL" id="SMF17354.1"/>
    </source>
</evidence>
<organism evidence="6 7">
    <name type="scientific">Pseudogulbenkiania subflava DSM 22618</name>
    <dbReference type="NCBI Taxonomy" id="1123014"/>
    <lineage>
        <taxon>Bacteria</taxon>
        <taxon>Pseudomonadati</taxon>
        <taxon>Pseudomonadota</taxon>
        <taxon>Betaproteobacteria</taxon>
        <taxon>Neisseriales</taxon>
        <taxon>Chromobacteriaceae</taxon>
        <taxon>Pseudogulbenkiania</taxon>
    </lineage>
</organism>
<dbReference type="EMBL" id="FXAG01000007">
    <property type="protein sequence ID" value="SMF17354.1"/>
    <property type="molecule type" value="Genomic_DNA"/>
</dbReference>
<keyword evidence="3" id="KW-0378">Hydrolase</keyword>
<name>A0A1Y6BTG1_9NEIS</name>
<dbReference type="GO" id="GO:0046872">
    <property type="term" value="F:metal ion binding"/>
    <property type="evidence" value="ECO:0007669"/>
    <property type="project" value="UniProtKB-KW"/>
</dbReference>
<dbReference type="InterPro" id="IPR053138">
    <property type="entry name" value="N-alpha-Ac-DABA_deacetylase"/>
</dbReference>
<dbReference type="Gene3D" id="3.40.630.10">
    <property type="entry name" value="Zn peptidases"/>
    <property type="match status" value="1"/>
</dbReference>
<dbReference type="SUPFAM" id="SSF53187">
    <property type="entry name" value="Zn-dependent exopeptidases"/>
    <property type="match status" value="1"/>
</dbReference>
<evidence type="ECO:0000313" key="7">
    <source>
        <dbReference type="Proteomes" id="UP000192920"/>
    </source>
</evidence>
<sequence>MKRIEHTLLSPGLGSSRQLCSLHFGRAGQGQKVYIQAALHADELPGMLVAWHLKSALQALESAGHLHGEVVLVPQANPIGHDQTLLGLQLGRFEMASGENFNRNYPALLEGVYRRVKPHLSGDAAANTQLIRAAIRAELAAWPVSTELQSLRHRLMSLAADADIVLDLHCDFRAALHVYTGTPLWPQCEPLSRYLGSQAQLLATESGGDPFDEACSRLWWELQEKARQDGLDVPIELAALVVTVELRGQGDVRHELAERDAAAILEFLRYRGVIADLPAAELPPLDYPATPLAGSENLCAPHSGVVTFLVAPGTRVEPGQPVVEVIDPLNDRVSVLSSAYGGMVYVLESRHFATTGMGLAKVATPHAFKTGSLLSA</sequence>
<comment type="cofactor">
    <cofactor evidence="1">
        <name>Zn(2+)</name>
        <dbReference type="ChEBI" id="CHEBI:29105"/>
    </cofactor>
</comment>
<reference evidence="7" key="1">
    <citation type="submission" date="2017-04" db="EMBL/GenBank/DDBJ databases">
        <authorList>
            <person name="Varghese N."/>
            <person name="Submissions S."/>
        </authorList>
    </citation>
    <scope>NUCLEOTIDE SEQUENCE [LARGE SCALE GENOMIC DNA]</scope>
    <source>
        <strain evidence="7">DSM 22618</strain>
    </source>
</reference>
<keyword evidence="2" id="KW-0479">Metal-binding</keyword>
<dbReference type="PANTHER" id="PTHR37326:SF1">
    <property type="entry name" value="BLL3975 PROTEIN"/>
    <property type="match status" value="1"/>
</dbReference>
<dbReference type="InterPro" id="IPR055438">
    <property type="entry name" value="AstE_AspA_cat"/>
</dbReference>
<dbReference type="AlphaFoldDB" id="A0A1Y6BTG1"/>
<dbReference type="Proteomes" id="UP000192920">
    <property type="component" value="Unassembled WGS sequence"/>
</dbReference>
<dbReference type="PANTHER" id="PTHR37326">
    <property type="entry name" value="BLL3975 PROTEIN"/>
    <property type="match status" value="1"/>
</dbReference>
<keyword evidence="7" id="KW-1185">Reference proteome</keyword>
<dbReference type="CDD" id="cd06250">
    <property type="entry name" value="M14_PaAOTO_like"/>
    <property type="match status" value="1"/>
</dbReference>
<feature type="domain" description="Succinylglutamate desuccinylase/Aspartoacylase catalytic" evidence="5">
    <location>
        <begin position="29"/>
        <end position="111"/>
    </location>
</feature>
<dbReference type="GO" id="GO:0016788">
    <property type="term" value="F:hydrolase activity, acting on ester bonds"/>
    <property type="evidence" value="ECO:0007669"/>
    <property type="project" value="InterPro"/>
</dbReference>
<keyword evidence="4" id="KW-0862">Zinc</keyword>
<dbReference type="RefSeq" id="WP_085275991.1">
    <property type="nucleotide sequence ID" value="NZ_FXAG01000007.1"/>
</dbReference>
<gene>
    <name evidence="6" type="ORF">SAMN02745746_01698</name>
</gene>
<evidence type="ECO:0000259" key="5">
    <source>
        <dbReference type="Pfam" id="PF24827"/>
    </source>
</evidence>
<evidence type="ECO:0000256" key="2">
    <source>
        <dbReference type="ARBA" id="ARBA00022723"/>
    </source>
</evidence>
<dbReference type="STRING" id="1123014.SAMN02745746_01698"/>
<evidence type="ECO:0000256" key="4">
    <source>
        <dbReference type="ARBA" id="ARBA00022833"/>
    </source>
</evidence>